<protein>
    <recommendedName>
        <fullName evidence="2">GGDEF domain-containing protein</fullName>
    </recommendedName>
</protein>
<dbReference type="Gene3D" id="3.30.70.270">
    <property type="match status" value="1"/>
</dbReference>
<feature type="compositionally biased region" description="Polar residues" evidence="1">
    <location>
        <begin position="165"/>
        <end position="177"/>
    </location>
</feature>
<dbReference type="Proteomes" id="UP001240984">
    <property type="component" value="Unassembled WGS sequence"/>
</dbReference>
<evidence type="ECO:0000259" key="2">
    <source>
        <dbReference type="PROSITE" id="PS50887"/>
    </source>
</evidence>
<proteinExistence type="predicted"/>
<dbReference type="SUPFAM" id="SSF55073">
    <property type="entry name" value="Nucleotide cyclase"/>
    <property type="match status" value="1"/>
</dbReference>
<sequence length="191" mass="19858">MAKAVRSGAPVAVALLDLDHVKRYNDTYGHPAGDRLLKEAAAAWRERLRPGDLLARYGGEEFGVLLPGVTADEAAVLLDRMRTVTRSGRPAHGGAAAGRSAADGLGRPAGAICLLVGTGLSHPLTCREEPLATTGARGSMRTGPRRKREIASMVLILSGRDRHSSNGAAISTSSTVGSAKPGTCRRPTSAK</sequence>
<dbReference type="EMBL" id="JAUSRA010000001">
    <property type="protein sequence ID" value="MDP9794047.1"/>
    <property type="molecule type" value="Genomic_DNA"/>
</dbReference>
<dbReference type="NCBIfam" id="TIGR00254">
    <property type="entry name" value="GGDEF"/>
    <property type="match status" value="1"/>
</dbReference>
<evidence type="ECO:0000313" key="3">
    <source>
        <dbReference type="EMBL" id="MDP9794047.1"/>
    </source>
</evidence>
<feature type="region of interest" description="Disordered" evidence="1">
    <location>
        <begin position="162"/>
        <end position="191"/>
    </location>
</feature>
<dbReference type="InterPro" id="IPR000160">
    <property type="entry name" value="GGDEF_dom"/>
</dbReference>
<dbReference type="InterPro" id="IPR050469">
    <property type="entry name" value="Diguanylate_Cyclase"/>
</dbReference>
<dbReference type="CDD" id="cd01949">
    <property type="entry name" value="GGDEF"/>
    <property type="match status" value="1"/>
</dbReference>
<reference evidence="3 4" key="1">
    <citation type="submission" date="2023-07" db="EMBL/GenBank/DDBJ databases">
        <title>Sequencing the genomes of 1000 actinobacteria strains.</title>
        <authorList>
            <person name="Klenk H.-P."/>
        </authorList>
    </citation>
    <scope>NUCLEOTIDE SEQUENCE [LARGE SCALE GENOMIC DNA]</scope>
    <source>
        <strain evidence="3 4">DSM 44710</strain>
    </source>
</reference>
<dbReference type="PANTHER" id="PTHR45138:SF24">
    <property type="entry name" value="DIGUANYLATE CYCLASE DGCC-RELATED"/>
    <property type="match status" value="1"/>
</dbReference>
<dbReference type="PROSITE" id="PS50887">
    <property type="entry name" value="GGDEF"/>
    <property type="match status" value="1"/>
</dbReference>
<accession>A0ABT9MRI6</accession>
<dbReference type="PANTHER" id="PTHR45138">
    <property type="entry name" value="REGULATORY COMPONENTS OF SENSORY TRANSDUCTION SYSTEM"/>
    <property type="match status" value="1"/>
</dbReference>
<organism evidence="3 4">
    <name type="scientific">Catenuloplanes nepalensis</name>
    <dbReference type="NCBI Taxonomy" id="587533"/>
    <lineage>
        <taxon>Bacteria</taxon>
        <taxon>Bacillati</taxon>
        <taxon>Actinomycetota</taxon>
        <taxon>Actinomycetes</taxon>
        <taxon>Micromonosporales</taxon>
        <taxon>Micromonosporaceae</taxon>
        <taxon>Catenuloplanes</taxon>
    </lineage>
</organism>
<keyword evidence="4" id="KW-1185">Reference proteome</keyword>
<dbReference type="SMART" id="SM00267">
    <property type="entry name" value="GGDEF"/>
    <property type="match status" value="1"/>
</dbReference>
<feature type="domain" description="GGDEF" evidence="2">
    <location>
        <begin position="9"/>
        <end position="156"/>
    </location>
</feature>
<dbReference type="InterPro" id="IPR043128">
    <property type="entry name" value="Rev_trsase/Diguanyl_cyclase"/>
</dbReference>
<dbReference type="InterPro" id="IPR029787">
    <property type="entry name" value="Nucleotide_cyclase"/>
</dbReference>
<dbReference type="Pfam" id="PF00990">
    <property type="entry name" value="GGDEF"/>
    <property type="match status" value="1"/>
</dbReference>
<evidence type="ECO:0000313" key="4">
    <source>
        <dbReference type="Proteomes" id="UP001240984"/>
    </source>
</evidence>
<gene>
    <name evidence="3" type="ORF">J2S43_002559</name>
</gene>
<name>A0ABT9MRI6_9ACTN</name>
<evidence type="ECO:0000256" key="1">
    <source>
        <dbReference type="SAM" id="MobiDB-lite"/>
    </source>
</evidence>
<comment type="caution">
    <text evidence="3">The sequence shown here is derived from an EMBL/GenBank/DDBJ whole genome shotgun (WGS) entry which is preliminary data.</text>
</comment>